<reference evidence="4" key="1">
    <citation type="submission" date="2016-10" db="EMBL/GenBank/DDBJ databases">
        <authorList>
            <person name="Varghese N."/>
            <person name="Submissions S."/>
        </authorList>
    </citation>
    <scope>NUCLEOTIDE SEQUENCE [LARGE SCALE GENOMIC DNA]</scope>
    <source>
        <strain evidence="4">CGMCC 1.6489</strain>
    </source>
</reference>
<feature type="region of interest" description="Disordered" evidence="1">
    <location>
        <begin position="164"/>
        <end position="212"/>
    </location>
</feature>
<dbReference type="InterPro" id="IPR021241">
    <property type="entry name" value="CsiV"/>
</dbReference>
<accession>A0A1H9Z091</accession>
<evidence type="ECO:0000256" key="1">
    <source>
        <dbReference type="SAM" id="MobiDB-lite"/>
    </source>
</evidence>
<name>A0A1H9Z091_9GAMM</name>
<organism evidence="3 4">
    <name type="scientific">Marinobacter segnicrescens</name>
    <dbReference type="NCBI Taxonomy" id="430453"/>
    <lineage>
        <taxon>Bacteria</taxon>
        <taxon>Pseudomonadati</taxon>
        <taxon>Pseudomonadota</taxon>
        <taxon>Gammaproteobacteria</taxon>
        <taxon>Pseudomonadales</taxon>
        <taxon>Marinobacteraceae</taxon>
        <taxon>Marinobacter</taxon>
    </lineage>
</organism>
<keyword evidence="4" id="KW-1185">Reference proteome</keyword>
<dbReference type="RefSeq" id="WP_177185965.1">
    <property type="nucleotide sequence ID" value="NZ_FOHZ01000001.1"/>
</dbReference>
<dbReference type="Pfam" id="PF10972">
    <property type="entry name" value="CsiV"/>
    <property type="match status" value="1"/>
</dbReference>
<proteinExistence type="predicted"/>
<dbReference type="AlphaFoldDB" id="A0A1H9Z091"/>
<feature type="signal peptide" evidence="2">
    <location>
        <begin position="1"/>
        <end position="28"/>
    </location>
</feature>
<keyword evidence="2" id="KW-0732">Signal</keyword>
<gene>
    <name evidence="3" type="ORF">SAMN04487962_101417</name>
</gene>
<dbReference type="Proteomes" id="UP000198762">
    <property type="component" value="Unassembled WGS sequence"/>
</dbReference>
<dbReference type="STRING" id="430453.SAMN04487962_101417"/>
<dbReference type="EMBL" id="FOHZ01000001">
    <property type="protein sequence ID" value="SES74835.1"/>
    <property type="molecule type" value="Genomic_DNA"/>
</dbReference>
<evidence type="ECO:0000313" key="3">
    <source>
        <dbReference type="EMBL" id="SES74835.1"/>
    </source>
</evidence>
<feature type="chain" id="PRO_5011474930" evidence="2">
    <location>
        <begin position="29"/>
        <end position="247"/>
    </location>
</feature>
<sequence length="247" mass="27474">MHKPAFTFASRLLAILALLTVLSAPSLAQDRYRAEIVVLERLADPILNENMADRLPERTEAGKRLWVVDSTGNRISDIDTTSNLTLNSAAARLESSGKYRVLMKTGWIESFPDNYNGEPLAIELGEYLDAAGHRAIEGTIEINRRRYLLVTVALNHWREAIGGSAPMQVETSGEAGESRDDDDQGTENGPVKGSDSSMAAIEDSMQPARSDKELVTWIRETRRMRSEEIHFLDSPTIGVLVYFRPLD</sequence>
<evidence type="ECO:0000313" key="4">
    <source>
        <dbReference type="Proteomes" id="UP000198762"/>
    </source>
</evidence>
<evidence type="ECO:0000256" key="2">
    <source>
        <dbReference type="SAM" id="SignalP"/>
    </source>
</evidence>
<protein>
    <submittedName>
        <fullName evidence="3">Peptidoglycan-binding protein, CsiV</fullName>
    </submittedName>
</protein>